<keyword evidence="3" id="KW-1185">Reference proteome</keyword>
<dbReference type="Proteomes" id="UP000799764">
    <property type="component" value="Unassembled WGS sequence"/>
</dbReference>
<dbReference type="Gene3D" id="1.25.40.20">
    <property type="entry name" value="Ankyrin repeat-containing domain"/>
    <property type="match status" value="1"/>
</dbReference>
<evidence type="ECO:0000313" key="3">
    <source>
        <dbReference type="Proteomes" id="UP000799764"/>
    </source>
</evidence>
<accession>A0A9P4UGI3</accession>
<evidence type="ECO:0008006" key="4">
    <source>
        <dbReference type="Google" id="ProtNLM"/>
    </source>
</evidence>
<dbReference type="EMBL" id="MU001493">
    <property type="protein sequence ID" value="KAF2451129.1"/>
    <property type="molecule type" value="Genomic_DNA"/>
</dbReference>
<evidence type="ECO:0000313" key="2">
    <source>
        <dbReference type="EMBL" id="KAF2451129.1"/>
    </source>
</evidence>
<evidence type="ECO:0000256" key="1">
    <source>
        <dbReference type="SAM" id="MobiDB-lite"/>
    </source>
</evidence>
<comment type="caution">
    <text evidence="2">The sequence shown here is derived from an EMBL/GenBank/DDBJ whole genome shotgun (WGS) entry which is preliminary data.</text>
</comment>
<feature type="compositionally biased region" description="Polar residues" evidence="1">
    <location>
        <begin position="1"/>
        <end position="13"/>
    </location>
</feature>
<dbReference type="OrthoDB" id="3666223at2759"/>
<organism evidence="2 3">
    <name type="scientific">Karstenula rhodostoma CBS 690.94</name>
    <dbReference type="NCBI Taxonomy" id="1392251"/>
    <lineage>
        <taxon>Eukaryota</taxon>
        <taxon>Fungi</taxon>
        <taxon>Dikarya</taxon>
        <taxon>Ascomycota</taxon>
        <taxon>Pezizomycotina</taxon>
        <taxon>Dothideomycetes</taxon>
        <taxon>Pleosporomycetidae</taxon>
        <taxon>Pleosporales</taxon>
        <taxon>Massarineae</taxon>
        <taxon>Didymosphaeriaceae</taxon>
        <taxon>Karstenula</taxon>
    </lineage>
</organism>
<proteinExistence type="predicted"/>
<dbReference type="AlphaFoldDB" id="A0A9P4UGI3"/>
<protein>
    <recommendedName>
        <fullName evidence="4">Ankyrin</fullName>
    </recommendedName>
</protein>
<sequence length="169" mass="18569">MSQESQHPPASANNEDHTQEPLPRSPLITEPISNHSVSTMLSAVRTAIENGADVNALDTEPNRAYNEGRPLDACLTAHHMPSGKSIIENLPVIELLLEHGADPRLWSESTTILGMPIVQAITSAKDERITGEAKAFWKRLLKLFEEAIERLDAKKRETAGAEERGEDGE</sequence>
<gene>
    <name evidence="2" type="ORF">P171DRAFT_427346</name>
</gene>
<reference evidence="2" key="1">
    <citation type="journal article" date="2020" name="Stud. Mycol.">
        <title>101 Dothideomycetes genomes: a test case for predicting lifestyles and emergence of pathogens.</title>
        <authorList>
            <person name="Haridas S."/>
            <person name="Albert R."/>
            <person name="Binder M."/>
            <person name="Bloem J."/>
            <person name="Labutti K."/>
            <person name="Salamov A."/>
            <person name="Andreopoulos B."/>
            <person name="Baker S."/>
            <person name="Barry K."/>
            <person name="Bills G."/>
            <person name="Bluhm B."/>
            <person name="Cannon C."/>
            <person name="Castanera R."/>
            <person name="Culley D."/>
            <person name="Daum C."/>
            <person name="Ezra D."/>
            <person name="Gonzalez J."/>
            <person name="Henrissat B."/>
            <person name="Kuo A."/>
            <person name="Liang C."/>
            <person name="Lipzen A."/>
            <person name="Lutzoni F."/>
            <person name="Magnuson J."/>
            <person name="Mondo S."/>
            <person name="Nolan M."/>
            <person name="Ohm R."/>
            <person name="Pangilinan J."/>
            <person name="Park H.-J."/>
            <person name="Ramirez L."/>
            <person name="Alfaro M."/>
            <person name="Sun H."/>
            <person name="Tritt A."/>
            <person name="Yoshinaga Y."/>
            <person name="Zwiers L.-H."/>
            <person name="Turgeon B."/>
            <person name="Goodwin S."/>
            <person name="Spatafora J."/>
            <person name="Crous P."/>
            <person name="Grigoriev I."/>
        </authorList>
    </citation>
    <scope>NUCLEOTIDE SEQUENCE</scope>
    <source>
        <strain evidence="2">CBS 690.94</strain>
    </source>
</reference>
<dbReference type="InterPro" id="IPR036770">
    <property type="entry name" value="Ankyrin_rpt-contain_sf"/>
</dbReference>
<feature type="region of interest" description="Disordered" evidence="1">
    <location>
        <begin position="1"/>
        <end position="30"/>
    </location>
</feature>
<name>A0A9P4UGI3_9PLEO</name>